<feature type="compositionally biased region" description="Polar residues" evidence="2">
    <location>
        <begin position="43"/>
        <end position="52"/>
    </location>
</feature>
<evidence type="ECO:0000313" key="4">
    <source>
        <dbReference type="EMBL" id="MFC3109176.1"/>
    </source>
</evidence>
<dbReference type="EMBL" id="JBHRTP010000042">
    <property type="protein sequence ID" value="MFC3109176.1"/>
    <property type="molecule type" value="Genomic_DNA"/>
</dbReference>
<gene>
    <name evidence="4" type="ORF">ACFOFO_14595</name>
</gene>
<protein>
    <submittedName>
        <fullName evidence="4">Penicillin-binding protein activator</fullName>
    </submittedName>
</protein>
<feature type="region of interest" description="Disordered" evidence="2">
    <location>
        <begin position="38"/>
        <end position="62"/>
    </location>
</feature>
<dbReference type="Proteomes" id="UP001595530">
    <property type="component" value="Unassembled WGS sequence"/>
</dbReference>
<dbReference type="Pfam" id="PF04348">
    <property type="entry name" value="LppC"/>
    <property type="match status" value="1"/>
</dbReference>
<keyword evidence="1" id="KW-0472">Membrane</keyword>
<dbReference type="PANTHER" id="PTHR38038:SF1">
    <property type="entry name" value="PENICILLIN-BINDING PROTEIN ACTIVATOR LPOA"/>
    <property type="match status" value="1"/>
</dbReference>
<dbReference type="InterPro" id="IPR007443">
    <property type="entry name" value="LpoA"/>
</dbReference>
<dbReference type="SUPFAM" id="SSF53822">
    <property type="entry name" value="Periplasmic binding protein-like I"/>
    <property type="match status" value="1"/>
</dbReference>
<dbReference type="RefSeq" id="WP_390321994.1">
    <property type="nucleotide sequence ID" value="NZ_JBHRTP010000042.1"/>
</dbReference>
<dbReference type="InterPro" id="IPR028082">
    <property type="entry name" value="Peripla_BP_I"/>
</dbReference>
<name>A0ABV7F4G2_9BURK</name>
<evidence type="ECO:0000256" key="1">
    <source>
        <dbReference type="ARBA" id="ARBA00023136"/>
    </source>
</evidence>
<dbReference type="CDD" id="cd06339">
    <property type="entry name" value="PBP1_YraM_LppC_lipoprotein-like"/>
    <property type="match status" value="1"/>
</dbReference>
<feature type="chain" id="PRO_5046909561" evidence="3">
    <location>
        <begin position="28"/>
        <end position="413"/>
    </location>
</feature>
<accession>A0ABV7F4G2</accession>
<feature type="signal peptide" evidence="3">
    <location>
        <begin position="1"/>
        <end position="27"/>
    </location>
</feature>
<comment type="caution">
    <text evidence="4">The sequence shown here is derived from an EMBL/GenBank/DDBJ whole genome shotgun (WGS) entry which is preliminary data.</text>
</comment>
<proteinExistence type="predicted"/>
<sequence>MGKWIKTALGCGVLYGVLSGLCAPALANTTATIAQAQAAGNSPGRSQSTGLHQTAPSTVPTTPAVPLVPVVRMALLLPLDSAALGRAAEAVRAGFMAAYERDKDGVIVTLIETDDSVQQTLSGYKDAVGNQDLVVGPLSRAGVSAIAQSGAVRIPTIALNQAETAGAEALAPSALPRNLLLMGLSLDDEARQVADWASAGQTERRALIVSTNAAWQRRAAKAFGAQWQRRGLHAQSMVLGFASGFLDGNGLDQLRHRIQNEKPALLFVALDAEQTRQLREAVGQDVVMYGTSQLNPYALPDWDTAERLPQLEQVHLLDLPWQLQADHSAVMAYPRTTLPADQRRSVDLERLYALGIDAYRVAREIAARHAHFEIDGVTGKLRVDFGAGATRFERIEQTAIYQDGAVVPDFAAQ</sequence>
<keyword evidence="3" id="KW-0732">Signal</keyword>
<organism evidence="4 5">
    <name type="scientific">Undibacterium arcticum</name>
    <dbReference type="NCBI Taxonomy" id="1762892"/>
    <lineage>
        <taxon>Bacteria</taxon>
        <taxon>Pseudomonadati</taxon>
        <taxon>Pseudomonadota</taxon>
        <taxon>Betaproteobacteria</taxon>
        <taxon>Burkholderiales</taxon>
        <taxon>Oxalobacteraceae</taxon>
        <taxon>Undibacterium</taxon>
    </lineage>
</organism>
<dbReference type="Gene3D" id="3.40.50.2300">
    <property type="match status" value="2"/>
</dbReference>
<dbReference type="PANTHER" id="PTHR38038">
    <property type="entry name" value="PENICILLIN-BINDING PROTEIN ACTIVATOR LPOA"/>
    <property type="match status" value="1"/>
</dbReference>
<keyword evidence="5" id="KW-1185">Reference proteome</keyword>
<evidence type="ECO:0000256" key="2">
    <source>
        <dbReference type="SAM" id="MobiDB-lite"/>
    </source>
</evidence>
<reference evidence="5" key="1">
    <citation type="journal article" date="2019" name="Int. J. Syst. Evol. Microbiol.">
        <title>The Global Catalogue of Microorganisms (GCM) 10K type strain sequencing project: providing services to taxonomists for standard genome sequencing and annotation.</title>
        <authorList>
            <consortium name="The Broad Institute Genomics Platform"/>
            <consortium name="The Broad Institute Genome Sequencing Center for Infectious Disease"/>
            <person name="Wu L."/>
            <person name="Ma J."/>
        </authorList>
    </citation>
    <scope>NUCLEOTIDE SEQUENCE [LARGE SCALE GENOMIC DNA]</scope>
    <source>
        <strain evidence="5">KCTC 42986</strain>
    </source>
</reference>
<evidence type="ECO:0000256" key="3">
    <source>
        <dbReference type="SAM" id="SignalP"/>
    </source>
</evidence>
<evidence type="ECO:0000313" key="5">
    <source>
        <dbReference type="Proteomes" id="UP001595530"/>
    </source>
</evidence>